<reference evidence="1 2" key="1">
    <citation type="journal article" date="2008" name="Nature">
        <title>The genome of the model beetle and pest Tribolium castaneum.</title>
        <authorList>
            <consortium name="Tribolium Genome Sequencing Consortium"/>
            <person name="Richards S."/>
            <person name="Gibbs R.A."/>
            <person name="Weinstock G.M."/>
            <person name="Brown S.J."/>
            <person name="Denell R."/>
            <person name="Beeman R.W."/>
            <person name="Gibbs R."/>
            <person name="Beeman R.W."/>
            <person name="Brown S.J."/>
            <person name="Bucher G."/>
            <person name="Friedrich M."/>
            <person name="Grimmelikhuijzen C.J."/>
            <person name="Klingler M."/>
            <person name="Lorenzen M."/>
            <person name="Richards S."/>
            <person name="Roth S."/>
            <person name="Schroder R."/>
            <person name="Tautz D."/>
            <person name="Zdobnov E.M."/>
            <person name="Muzny D."/>
            <person name="Gibbs R.A."/>
            <person name="Weinstock G.M."/>
            <person name="Attaway T."/>
            <person name="Bell S."/>
            <person name="Buhay C.J."/>
            <person name="Chandrabose M.N."/>
            <person name="Chavez D."/>
            <person name="Clerk-Blankenburg K.P."/>
            <person name="Cree A."/>
            <person name="Dao M."/>
            <person name="Davis C."/>
            <person name="Chacko J."/>
            <person name="Dinh H."/>
            <person name="Dugan-Rocha S."/>
            <person name="Fowler G."/>
            <person name="Garner T.T."/>
            <person name="Garnes J."/>
            <person name="Gnirke A."/>
            <person name="Hawes A."/>
            <person name="Hernandez J."/>
            <person name="Hines S."/>
            <person name="Holder M."/>
            <person name="Hume J."/>
            <person name="Jhangiani S.N."/>
            <person name="Joshi V."/>
            <person name="Khan Z.M."/>
            <person name="Jackson L."/>
            <person name="Kovar C."/>
            <person name="Kowis A."/>
            <person name="Lee S."/>
            <person name="Lewis L.R."/>
            <person name="Margolis J."/>
            <person name="Morgan M."/>
            <person name="Nazareth L.V."/>
            <person name="Nguyen N."/>
            <person name="Okwuonu G."/>
            <person name="Parker D."/>
            <person name="Richards S."/>
            <person name="Ruiz S.J."/>
            <person name="Santibanez J."/>
            <person name="Savard J."/>
            <person name="Scherer S.E."/>
            <person name="Schneider B."/>
            <person name="Sodergren E."/>
            <person name="Tautz D."/>
            <person name="Vattahil S."/>
            <person name="Villasana D."/>
            <person name="White C.S."/>
            <person name="Wright R."/>
            <person name="Park Y."/>
            <person name="Beeman R.W."/>
            <person name="Lord J."/>
            <person name="Oppert B."/>
            <person name="Lorenzen M."/>
            <person name="Brown S."/>
            <person name="Wang L."/>
            <person name="Savard J."/>
            <person name="Tautz D."/>
            <person name="Richards S."/>
            <person name="Weinstock G."/>
            <person name="Gibbs R.A."/>
            <person name="Liu Y."/>
            <person name="Worley K."/>
            <person name="Weinstock G."/>
            <person name="Elsik C.G."/>
            <person name="Reese J.T."/>
            <person name="Elhaik E."/>
            <person name="Landan G."/>
            <person name="Graur D."/>
            <person name="Arensburger P."/>
            <person name="Atkinson P."/>
            <person name="Beeman R.W."/>
            <person name="Beidler J."/>
            <person name="Brown S.J."/>
            <person name="Demuth J.P."/>
            <person name="Drury D.W."/>
            <person name="Du Y.Z."/>
            <person name="Fujiwara H."/>
            <person name="Lorenzen M."/>
            <person name="Maselli V."/>
            <person name="Osanai M."/>
            <person name="Park Y."/>
            <person name="Robertson H.M."/>
            <person name="Tu Z."/>
            <person name="Wang J.J."/>
            <person name="Wang S."/>
            <person name="Richards S."/>
            <person name="Song H."/>
            <person name="Zhang L."/>
            <person name="Sodergren E."/>
            <person name="Werner D."/>
            <person name="Stanke M."/>
            <person name="Morgenstern B."/>
            <person name="Solovyev V."/>
            <person name="Kosarev P."/>
            <person name="Brown G."/>
            <person name="Chen H.C."/>
            <person name="Ermolaeva O."/>
            <person name="Hlavina W."/>
            <person name="Kapustin Y."/>
            <person name="Kiryutin B."/>
            <person name="Kitts P."/>
            <person name="Maglott D."/>
            <person name="Pruitt K."/>
            <person name="Sapojnikov V."/>
            <person name="Souvorov A."/>
            <person name="Mackey A.J."/>
            <person name="Waterhouse R.M."/>
            <person name="Wyder S."/>
            <person name="Zdobnov E.M."/>
            <person name="Zdobnov E.M."/>
            <person name="Wyder S."/>
            <person name="Kriventseva E.V."/>
            <person name="Kadowaki T."/>
            <person name="Bork P."/>
            <person name="Aranda M."/>
            <person name="Bao R."/>
            <person name="Beermann A."/>
            <person name="Berns N."/>
            <person name="Bolognesi R."/>
            <person name="Bonneton F."/>
            <person name="Bopp D."/>
            <person name="Brown S.J."/>
            <person name="Bucher G."/>
            <person name="Butts T."/>
            <person name="Chaumot A."/>
            <person name="Denell R.E."/>
            <person name="Ferrier D.E."/>
            <person name="Friedrich M."/>
            <person name="Gordon C.M."/>
            <person name="Jindra M."/>
            <person name="Klingler M."/>
            <person name="Lan Q."/>
            <person name="Lattorff H.M."/>
            <person name="Laudet V."/>
            <person name="von Levetsow C."/>
            <person name="Liu Z."/>
            <person name="Lutz R."/>
            <person name="Lynch J.A."/>
            <person name="da Fonseca R.N."/>
            <person name="Posnien N."/>
            <person name="Reuter R."/>
            <person name="Roth S."/>
            <person name="Savard J."/>
            <person name="Schinko J.B."/>
            <person name="Schmitt C."/>
            <person name="Schoppmeier M."/>
            <person name="Schroder R."/>
            <person name="Shippy T.D."/>
            <person name="Simonnet F."/>
            <person name="Marques-Souza H."/>
            <person name="Tautz D."/>
            <person name="Tomoyasu Y."/>
            <person name="Trauner J."/>
            <person name="Van der Zee M."/>
            <person name="Vervoort M."/>
            <person name="Wittkopp N."/>
            <person name="Wimmer E.A."/>
            <person name="Yang X."/>
            <person name="Jones A.K."/>
            <person name="Sattelle D.B."/>
            <person name="Ebert P.R."/>
            <person name="Nelson D."/>
            <person name="Scott J.G."/>
            <person name="Beeman R.W."/>
            <person name="Muthukrishnan S."/>
            <person name="Kramer K.J."/>
            <person name="Arakane Y."/>
            <person name="Beeman R.W."/>
            <person name="Zhu Q."/>
            <person name="Hogenkamp D."/>
            <person name="Dixit R."/>
            <person name="Oppert B."/>
            <person name="Jiang H."/>
            <person name="Zou Z."/>
            <person name="Marshall J."/>
            <person name="Elpidina E."/>
            <person name="Vinokurov K."/>
            <person name="Oppert C."/>
            <person name="Zou Z."/>
            <person name="Evans J."/>
            <person name="Lu Z."/>
            <person name="Zhao P."/>
            <person name="Sumathipala N."/>
            <person name="Altincicek B."/>
            <person name="Vilcinskas A."/>
            <person name="Williams M."/>
            <person name="Hultmark D."/>
            <person name="Hetru C."/>
            <person name="Jiang H."/>
            <person name="Grimmelikhuijzen C.J."/>
            <person name="Hauser F."/>
            <person name="Cazzamali G."/>
            <person name="Williamson M."/>
            <person name="Park Y."/>
            <person name="Li B."/>
            <person name="Tanaka Y."/>
            <person name="Predel R."/>
            <person name="Neupert S."/>
            <person name="Schachtner J."/>
            <person name="Verleyen P."/>
            <person name="Raible F."/>
            <person name="Bork P."/>
            <person name="Friedrich M."/>
            <person name="Walden K.K."/>
            <person name="Robertson H.M."/>
            <person name="Angeli S."/>
            <person name="Foret S."/>
            <person name="Bucher G."/>
            <person name="Schuetz S."/>
            <person name="Maleszka R."/>
            <person name="Wimmer E.A."/>
            <person name="Beeman R.W."/>
            <person name="Lorenzen M."/>
            <person name="Tomoyasu Y."/>
            <person name="Miller S.C."/>
            <person name="Grossmann D."/>
            <person name="Bucher G."/>
        </authorList>
    </citation>
    <scope>NUCLEOTIDE SEQUENCE [LARGE SCALE GENOMIC DNA]</scope>
    <source>
        <strain evidence="1 2">Georgia GA2</strain>
    </source>
</reference>
<protein>
    <submittedName>
        <fullName evidence="1">Uncharacterized protein</fullName>
    </submittedName>
</protein>
<dbReference type="AlphaFoldDB" id="D6WJZ5"/>
<dbReference type="Proteomes" id="UP000007266">
    <property type="component" value="Linkage group 5"/>
</dbReference>
<gene>
    <name evidence="1" type="primary">GLEAN_13730</name>
    <name evidence="1" type="ORF">TcasGA2_TC013730</name>
</gene>
<evidence type="ECO:0000313" key="1">
    <source>
        <dbReference type="EMBL" id="EFA03636.1"/>
    </source>
</evidence>
<dbReference type="InParanoid" id="D6WJZ5"/>
<dbReference type="EMBL" id="KQ971342">
    <property type="protein sequence ID" value="EFA03636.1"/>
    <property type="molecule type" value="Genomic_DNA"/>
</dbReference>
<reference evidence="1 2" key="2">
    <citation type="journal article" date="2010" name="Nucleic Acids Res.">
        <title>BeetleBase in 2010: revisions to provide comprehensive genomic information for Tribolium castaneum.</title>
        <authorList>
            <person name="Kim H.S."/>
            <person name="Murphy T."/>
            <person name="Xia J."/>
            <person name="Caragea D."/>
            <person name="Park Y."/>
            <person name="Beeman R.W."/>
            <person name="Lorenzen M.D."/>
            <person name="Butcher S."/>
            <person name="Manak J.R."/>
            <person name="Brown S.J."/>
        </authorList>
    </citation>
    <scope>GENOME REANNOTATION</scope>
    <source>
        <strain evidence="1 2">Georgia GA2</strain>
    </source>
</reference>
<evidence type="ECO:0000313" key="2">
    <source>
        <dbReference type="Proteomes" id="UP000007266"/>
    </source>
</evidence>
<proteinExistence type="predicted"/>
<accession>D6WJZ5</accession>
<dbReference type="HOGENOM" id="CLU_2609168_0_0_1"/>
<organism evidence="1 2">
    <name type="scientific">Tribolium castaneum</name>
    <name type="common">Red flour beetle</name>
    <dbReference type="NCBI Taxonomy" id="7070"/>
    <lineage>
        <taxon>Eukaryota</taxon>
        <taxon>Metazoa</taxon>
        <taxon>Ecdysozoa</taxon>
        <taxon>Arthropoda</taxon>
        <taxon>Hexapoda</taxon>
        <taxon>Insecta</taxon>
        <taxon>Pterygota</taxon>
        <taxon>Neoptera</taxon>
        <taxon>Endopterygota</taxon>
        <taxon>Coleoptera</taxon>
        <taxon>Polyphaga</taxon>
        <taxon>Cucujiformia</taxon>
        <taxon>Tenebrionidae</taxon>
        <taxon>Tenebrionidae incertae sedis</taxon>
        <taxon>Tribolium</taxon>
    </lineage>
</organism>
<name>D6WJZ5_TRICA</name>
<sequence length="79" mass="8817">MQQKERMRVHHARPSCVSSLIDDEIIELLCSGAEVAAFVLGVSVRKALIRRSSIWTQTAACKMMADKCTYVQENGGFED</sequence>
<keyword evidence="2" id="KW-1185">Reference proteome</keyword>